<keyword evidence="7" id="KW-1185">Reference proteome</keyword>
<feature type="signal peptide" evidence="4">
    <location>
        <begin position="1"/>
        <end position="25"/>
    </location>
</feature>
<comment type="caution">
    <text evidence="6">The sequence shown here is derived from an EMBL/GenBank/DDBJ whole genome shotgun (WGS) entry which is preliminary data.</text>
</comment>
<feature type="domain" description="AB hydrolase-1" evidence="5">
    <location>
        <begin position="109"/>
        <end position="487"/>
    </location>
</feature>
<dbReference type="InterPro" id="IPR051601">
    <property type="entry name" value="Serine_prot/Carboxylest_S33"/>
</dbReference>
<keyword evidence="2 4" id="KW-0732">Signal</keyword>
<dbReference type="PANTHER" id="PTHR43248">
    <property type="entry name" value="2-SUCCINYL-6-HYDROXY-2,4-CYCLOHEXADIENE-1-CARBOXYLATE SYNTHASE"/>
    <property type="match status" value="1"/>
</dbReference>
<evidence type="ECO:0000256" key="1">
    <source>
        <dbReference type="ARBA" id="ARBA00010088"/>
    </source>
</evidence>
<dbReference type="EMBL" id="BAABIC010000013">
    <property type="protein sequence ID" value="GAA4697960.1"/>
    <property type="molecule type" value="Genomic_DNA"/>
</dbReference>
<dbReference type="InterPro" id="IPR000073">
    <property type="entry name" value="AB_hydrolase_1"/>
</dbReference>
<name>A0ABP8X1Y3_9PSEU</name>
<dbReference type="Pfam" id="PF00561">
    <property type="entry name" value="Abhydrolase_1"/>
    <property type="match status" value="1"/>
</dbReference>
<protein>
    <submittedName>
        <fullName evidence="6">Alpha/beta hydrolase</fullName>
    </submittedName>
</protein>
<evidence type="ECO:0000313" key="6">
    <source>
        <dbReference type="EMBL" id="GAA4697960.1"/>
    </source>
</evidence>
<proteinExistence type="inferred from homology"/>
<evidence type="ECO:0000256" key="3">
    <source>
        <dbReference type="ARBA" id="ARBA00022801"/>
    </source>
</evidence>
<evidence type="ECO:0000256" key="4">
    <source>
        <dbReference type="SAM" id="SignalP"/>
    </source>
</evidence>
<sequence>MALAVAAVAGAAVLSSCALPGMLLAAPVATPAPASGEVPAGLTRYYTQVLAWGPCLPFADEAGEQELFGQPGLECARMTVPLDYAAPEGRTAEIAVLRAGGGQARLGSLVLNPGGPGGSGMEMAAAYASLSDGPFDIVGFDPRGVGSSTPAIDCTTDAEWDAQRAESERDLVAAGPAAAEERARLQMERCVERSGGLDVLATSGTRDVARDLDVLRAALGDEKLNYLGFSYGTRIGSTYAELFPQNVRAMVLDGAVDPTETTAESTVAQMAGFQGAFDAYAAACTQQADCPLGTDPSRATAEFQALTRPLLDRQAPVADGRSLSYGDATTAVIASLYSPVSWPGLTAGLAALRAGDGTPLMQVADAYLGRGADGRYGNETEARMIINCLDGDRITDPAQGLEIARQARSAAPFIDPGLPLVEGARDTCALLPVTPTSEPHLPQVEGLPTTMVISTTGDPATPYQAGVDLAAALGARLVTVEGTRHGAAFGGNECVDTAVVDYLVNLALPAEGVRCVFPDA</sequence>
<reference evidence="7" key="1">
    <citation type="journal article" date="2019" name="Int. J. Syst. Evol. Microbiol.">
        <title>The Global Catalogue of Microorganisms (GCM) 10K type strain sequencing project: providing services to taxonomists for standard genome sequencing and annotation.</title>
        <authorList>
            <consortium name="The Broad Institute Genomics Platform"/>
            <consortium name="The Broad Institute Genome Sequencing Center for Infectious Disease"/>
            <person name="Wu L."/>
            <person name="Ma J."/>
        </authorList>
    </citation>
    <scope>NUCLEOTIDE SEQUENCE [LARGE SCALE GENOMIC DNA]</scope>
    <source>
        <strain evidence="7">JCM 18055</strain>
    </source>
</reference>
<dbReference type="PANTHER" id="PTHR43248:SF29">
    <property type="entry name" value="TRIPEPTIDYL AMINOPEPTIDASE"/>
    <property type="match status" value="1"/>
</dbReference>
<evidence type="ECO:0000259" key="5">
    <source>
        <dbReference type="Pfam" id="PF00561"/>
    </source>
</evidence>
<dbReference type="RefSeq" id="WP_345382182.1">
    <property type="nucleotide sequence ID" value="NZ_BAABIC010000013.1"/>
</dbReference>
<evidence type="ECO:0000256" key="2">
    <source>
        <dbReference type="ARBA" id="ARBA00022729"/>
    </source>
</evidence>
<feature type="chain" id="PRO_5045321467" evidence="4">
    <location>
        <begin position="26"/>
        <end position="520"/>
    </location>
</feature>
<dbReference type="InterPro" id="IPR029058">
    <property type="entry name" value="AB_hydrolase_fold"/>
</dbReference>
<dbReference type="GO" id="GO:0016787">
    <property type="term" value="F:hydrolase activity"/>
    <property type="evidence" value="ECO:0007669"/>
    <property type="project" value="UniProtKB-KW"/>
</dbReference>
<gene>
    <name evidence="6" type="ORF">GCM10023215_40430</name>
</gene>
<keyword evidence="3 6" id="KW-0378">Hydrolase</keyword>
<accession>A0ABP8X1Y3</accession>
<dbReference type="Gene3D" id="3.40.50.1820">
    <property type="entry name" value="alpha/beta hydrolase"/>
    <property type="match status" value="1"/>
</dbReference>
<comment type="similarity">
    <text evidence="1">Belongs to the peptidase S33 family.</text>
</comment>
<organism evidence="6 7">
    <name type="scientific">Pseudonocardia yuanmonensis</name>
    <dbReference type="NCBI Taxonomy" id="1095914"/>
    <lineage>
        <taxon>Bacteria</taxon>
        <taxon>Bacillati</taxon>
        <taxon>Actinomycetota</taxon>
        <taxon>Actinomycetes</taxon>
        <taxon>Pseudonocardiales</taxon>
        <taxon>Pseudonocardiaceae</taxon>
        <taxon>Pseudonocardia</taxon>
    </lineage>
</organism>
<dbReference type="SUPFAM" id="SSF53474">
    <property type="entry name" value="alpha/beta-Hydrolases"/>
    <property type="match status" value="1"/>
</dbReference>
<dbReference type="Proteomes" id="UP001500325">
    <property type="component" value="Unassembled WGS sequence"/>
</dbReference>
<evidence type="ECO:0000313" key="7">
    <source>
        <dbReference type="Proteomes" id="UP001500325"/>
    </source>
</evidence>